<dbReference type="InterPro" id="IPR006153">
    <property type="entry name" value="Cation/H_exchanger_TM"/>
</dbReference>
<comment type="subcellular location">
    <subcellularLocation>
        <location evidence="1">Membrane</location>
        <topology evidence="1">Multi-pass membrane protein</topology>
    </subcellularLocation>
</comment>
<dbReference type="GO" id="GO:0006814">
    <property type="term" value="P:sodium ion transport"/>
    <property type="evidence" value="ECO:0007669"/>
    <property type="project" value="UniProtKB-KW"/>
</dbReference>
<dbReference type="eggNOG" id="COG1762">
    <property type="taxonomic scope" value="Bacteria"/>
</dbReference>
<dbReference type="Gene3D" id="1.20.1530.20">
    <property type="match status" value="1"/>
</dbReference>
<keyword evidence="2" id="KW-0813">Transport</keyword>
<evidence type="ECO:0000259" key="11">
    <source>
        <dbReference type="PROSITE" id="PS51094"/>
    </source>
</evidence>
<dbReference type="RefSeq" id="WP_013969308.1">
    <property type="nucleotide sequence ID" value="NC_015732.1"/>
</dbReference>
<dbReference type="KEGG" id="scd:Spica_1884"/>
<feature type="transmembrane region" description="Helical" evidence="10">
    <location>
        <begin position="294"/>
        <end position="315"/>
    </location>
</feature>
<protein>
    <submittedName>
        <fullName evidence="12">Sodium/hydrogen exchanger</fullName>
    </submittedName>
</protein>
<evidence type="ECO:0000256" key="1">
    <source>
        <dbReference type="ARBA" id="ARBA00004141"/>
    </source>
</evidence>
<dbReference type="GO" id="GO:0015297">
    <property type="term" value="F:antiporter activity"/>
    <property type="evidence" value="ECO:0007669"/>
    <property type="project" value="UniProtKB-KW"/>
</dbReference>
<keyword evidence="3" id="KW-0050">Antiport</keyword>
<dbReference type="InterPro" id="IPR002178">
    <property type="entry name" value="PTS_EIIA_type-2_dom"/>
</dbReference>
<sequence length="709" mass="75651">MKRFFLMLFLLVGASVLLFANTGGESDLTVQMTSLVLELGIVIFAVRAGGALAAKIGMPSVIGELLTGVIIGPYALGSLPLPGFPHGLFLAYDGFAVSPVLYAFATVASIILLFSSGLETDIDMFLNYSVAGGLIGLGGVISSYIFGAGLGALFMGQSFFAPSSMFLGIMSTATSVGITARILSDKKKMDSPEGVTILAAAVFDDVIGIVLLAIVMGVVAVITGHQAGGLSAWGIGSIALKAFGLWLGFTALGLVFGKKLGEGLKKIGGDAHYPILALGLALILAGFFEMQGLAMIIGAYIVGVSLSKTDIAYLIMDKTKPLYDFFVPVFFAVMGMMVDVRQMLSPPVLVFGGVYTLFAIIAKIIGAGLPALFLGFNFRGALRIGLGMVPRGEVALIISGIGLAAGVLEPSIFGVSILMTMVTSIVAPPLLNVALTKGGQGTKKEAKGNETESIEIVLPTRELAELVSSTFLRELEREGFFVQHMSIRDEISHIRKGDISFSLVTNDKTIRIETDPVDASLVKSMLHEVMVQLDSNFEKLKESFDPEKLRQELHVQTGRKDVAFKKILDLNCITTELKGDTKYEVIEELVDLLERAGKVSDKNQLMKDIIDREERMSTGMEHGIALPHARTAGVNTQTLAIGIHKRGIDFQTIDGSQVHILAMILTPSGEEAPHMQVLASLGAVLGDEKTRTLLQQAKSAQEVYDLLIK</sequence>
<evidence type="ECO:0000256" key="5">
    <source>
        <dbReference type="ARBA" id="ARBA00022989"/>
    </source>
</evidence>
<evidence type="ECO:0000313" key="13">
    <source>
        <dbReference type="Proteomes" id="UP000000503"/>
    </source>
</evidence>
<evidence type="ECO:0000256" key="7">
    <source>
        <dbReference type="ARBA" id="ARBA00023065"/>
    </source>
</evidence>
<keyword evidence="6" id="KW-0915">Sodium</keyword>
<evidence type="ECO:0000256" key="10">
    <source>
        <dbReference type="SAM" id="Phobius"/>
    </source>
</evidence>
<feature type="transmembrane region" description="Helical" evidence="10">
    <location>
        <begin position="234"/>
        <end position="257"/>
    </location>
</feature>
<evidence type="ECO:0000256" key="3">
    <source>
        <dbReference type="ARBA" id="ARBA00022449"/>
    </source>
</evidence>
<dbReference type="Pfam" id="PF00359">
    <property type="entry name" value="PTS_EIIA_2"/>
    <property type="match status" value="1"/>
</dbReference>
<proteinExistence type="predicted"/>
<feature type="transmembrane region" description="Helical" evidence="10">
    <location>
        <begin position="126"/>
        <end position="147"/>
    </location>
</feature>
<dbReference type="InterPro" id="IPR038770">
    <property type="entry name" value="Na+/solute_symporter_sf"/>
</dbReference>
<dbReference type="eggNOG" id="COG0475">
    <property type="taxonomic scope" value="Bacteria"/>
</dbReference>
<feature type="transmembrane region" description="Helical" evidence="10">
    <location>
        <begin position="269"/>
        <end position="288"/>
    </location>
</feature>
<accession>F8F3Z8</accession>
<keyword evidence="9" id="KW-0739">Sodium transport</keyword>
<gene>
    <name evidence="12" type="ordered locus">Spica_1884</name>
</gene>
<keyword evidence="4 10" id="KW-0812">Transmembrane</keyword>
<dbReference type="SUPFAM" id="SSF55804">
    <property type="entry name" value="Phoshotransferase/anion transport protein"/>
    <property type="match status" value="1"/>
</dbReference>
<keyword evidence="7" id="KW-0406">Ion transport</keyword>
<feature type="transmembrane region" description="Helical" evidence="10">
    <location>
        <begin position="413"/>
        <end position="435"/>
    </location>
</feature>
<feature type="transmembrane region" description="Helical" evidence="10">
    <location>
        <begin position="56"/>
        <end position="76"/>
    </location>
</feature>
<keyword evidence="5 10" id="KW-1133">Transmembrane helix</keyword>
<feature type="transmembrane region" description="Helical" evidence="10">
    <location>
        <begin position="159"/>
        <end position="183"/>
    </location>
</feature>
<feature type="transmembrane region" description="Helical" evidence="10">
    <location>
        <begin position="350"/>
        <end position="376"/>
    </location>
</feature>
<feature type="domain" description="PTS EIIA type-2" evidence="11">
    <location>
        <begin position="566"/>
        <end position="709"/>
    </location>
</feature>
<keyword evidence="8 10" id="KW-0472">Membrane</keyword>
<dbReference type="EMBL" id="CP002868">
    <property type="protein sequence ID" value="AEJ20017.1"/>
    <property type="molecule type" value="Genomic_DNA"/>
</dbReference>
<dbReference type="PANTHER" id="PTHR43562">
    <property type="entry name" value="NAPA-TYPE SODIUM/HYDROGEN ANTIPORTER"/>
    <property type="match status" value="1"/>
</dbReference>
<keyword evidence="13" id="KW-1185">Reference proteome</keyword>
<reference evidence="13" key="1">
    <citation type="journal article" date="2013" name="Stand. Genomic Sci.">
        <title>Genome sequence of the thermophilic fresh-water bacterium Spirochaeta caldaria type strain (H1(T)), reclassification of Spirochaeta caldaria, Spirochaeta stenostrepta, and Spirochaeta zuelzerae in the genus Treponema as Treponema caldaria comb. nov., Treponema stenostrepta comb. nov., and Treponema zuelzerae comb. nov., and emendation of the genus Treponema.</title>
        <authorList>
            <person name="Abt B."/>
            <person name="Goker M."/>
            <person name="Scheuner C."/>
            <person name="Han C."/>
            <person name="Lu M."/>
            <person name="Misra M."/>
            <person name="Lapidus A."/>
            <person name="Nolan M."/>
            <person name="Lucas S."/>
            <person name="Hammon N."/>
            <person name="Deshpande S."/>
            <person name="Cheng J.F."/>
            <person name="Tapia R."/>
            <person name="Goodwin L.A."/>
            <person name="Pitluck S."/>
            <person name="Liolios K."/>
            <person name="Pagani I."/>
            <person name="Ivanova N."/>
            <person name="Mavromatis K."/>
            <person name="Mikhailova N."/>
            <person name="Huntemann M."/>
            <person name="Pati A."/>
            <person name="Chen A."/>
            <person name="Palaniappan K."/>
            <person name="Land M."/>
            <person name="Hauser L."/>
            <person name="Jeffries C.D."/>
            <person name="Rohde M."/>
            <person name="Spring S."/>
            <person name="Gronow S."/>
            <person name="Detter J.C."/>
            <person name="Bristow J."/>
            <person name="Eisen J.A."/>
            <person name="Markowitz V."/>
            <person name="Hugenholtz P."/>
            <person name="Kyrpides N.C."/>
            <person name="Woyke T."/>
            <person name="Klenk H.P."/>
        </authorList>
    </citation>
    <scope>NUCLEOTIDE SEQUENCE</scope>
    <source>
        <strain evidence="13">ATCC 51460 / DSM 7334 / H1</strain>
    </source>
</reference>
<dbReference type="InterPro" id="IPR016152">
    <property type="entry name" value="PTrfase/Anion_transptr"/>
</dbReference>
<dbReference type="STRING" id="744872.Spica_1884"/>
<dbReference type="GO" id="GO:0016020">
    <property type="term" value="C:membrane"/>
    <property type="evidence" value="ECO:0007669"/>
    <property type="project" value="UniProtKB-SubCell"/>
</dbReference>
<evidence type="ECO:0000256" key="4">
    <source>
        <dbReference type="ARBA" id="ARBA00022692"/>
    </source>
</evidence>
<feature type="transmembrane region" description="Helical" evidence="10">
    <location>
        <begin position="322"/>
        <end position="338"/>
    </location>
</feature>
<feature type="transmembrane region" description="Helical" evidence="10">
    <location>
        <begin position="96"/>
        <end position="114"/>
    </location>
</feature>
<feature type="transmembrane region" description="Helical" evidence="10">
    <location>
        <begin position="30"/>
        <end position="49"/>
    </location>
</feature>
<evidence type="ECO:0000256" key="9">
    <source>
        <dbReference type="ARBA" id="ARBA00023201"/>
    </source>
</evidence>
<evidence type="ECO:0000256" key="6">
    <source>
        <dbReference type="ARBA" id="ARBA00023053"/>
    </source>
</evidence>
<dbReference type="HOGENOM" id="CLU_005126_7_1_12"/>
<evidence type="ECO:0000256" key="8">
    <source>
        <dbReference type="ARBA" id="ARBA00023136"/>
    </source>
</evidence>
<dbReference type="CDD" id="cd00211">
    <property type="entry name" value="PTS_IIA_fru"/>
    <property type="match status" value="1"/>
</dbReference>
<dbReference type="Gene3D" id="3.40.930.10">
    <property type="entry name" value="Mannitol-specific EII, Chain A"/>
    <property type="match status" value="1"/>
</dbReference>
<dbReference type="AlphaFoldDB" id="F8F3Z8"/>
<dbReference type="Pfam" id="PF00999">
    <property type="entry name" value="Na_H_Exchanger"/>
    <property type="match status" value="1"/>
</dbReference>
<dbReference type="PANTHER" id="PTHR43562:SF3">
    <property type="entry name" value="SODIUM ION_PROTON EXCHANGER (EUROFUNG)"/>
    <property type="match status" value="1"/>
</dbReference>
<name>F8F3Z8_GRAC1</name>
<evidence type="ECO:0000256" key="2">
    <source>
        <dbReference type="ARBA" id="ARBA00022448"/>
    </source>
</evidence>
<dbReference type="GO" id="GO:1902600">
    <property type="term" value="P:proton transmembrane transport"/>
    <property type="evidence" value="ECO:0007669"/>
    <property type="project" value="InterPro"/>
</dbReference>
<organism evidence="12 13">
    <name type="scientific">Gracilinema caldarium (strain ATCC 51460 / DSM 7334 / H1)</name>
    <name type="common">Treponema caldarium</name>
    <dbReference type="NCBI Taxonomy" id="744872"/>
    <lineage>
        <taxon>Bacteria</taxon>
        <taxon>Pseudomonadati</taxon>
        <taxon>Spirochaetota</taxon>
        <taxon>Spirochaetia</taxon>
        <taxon>Spirochaetales</taxon>
        <taxon>Breznakiellaceae</taxon>
        <taxon>Gracilinema</taxon>
    </lineage>
</organism>
<dbReference type="Proteomes" id="UP000000503">
    <property type="component" value="Chromosome"/>
</dbReference>
<dbReference type="PROSITE" id="PS51094">
    <property type="entry name" value="PTS_EIIA_TYPE_2"/>
    <property type="match status" value="1"/>
</dbReference>
<feature type="transmembrane region" description="Helical" evidence="10">
    <location>
        <begin position="388"/>
        <end position="407"/>
    </location>
</feature>
<feature type="transmembrane region" description="Helical" evidence="10">
    <location>
        <begin position="195"/>
        <end position="222"/>
    </location>
</feature>
<evidence type="ECO:0000313" key="12">
    <source>
        <dbReference type="EMBL" id="AEJ20017.1"/>
    </source>
</evidence>